<proteinExistence type="predicted"/>
<gene>
    <name evidence="1" type="ORF">BW731_00615</name>
</gene>
<dbReference type="InterPro" id="IPR036388">
    <property type="entry name" value="WH-like_DNA-bd_sf"/>
</dbReference>
<evidence type="ECO:0000313" key="2">
    <source>
        <dbReference type="Proteomes" id="UP000189970"/>
    </source>
</evidence>
<evidence type="ECO:0000313" key="1">
    <source>
        <dbReference type="EMBL" id="OPF88855.1"/>
    </source>
</evidence>
<keyword evidence="2" id="KW-1185">Reference proteome</keyword>
<reference evidence="1 2" key="1">
    <citation type="submission" date="2017-02" db="EMBL/GenBank/DDBJ databases">
        <title>Vagococcus cremeus sp. nov., isolated from the small intestine of a marten, Martes flavigula.</title>
        <authorList>
            <person name="Tak E.J."/>
            <person name="Bae J.-W."/>
        </authorList>
    </citation>
    <scope>NUCLEOTIDE SEQUENCE [LARGE SCALE GENOMIC DNA]</scope>
    <source>
        <strain evidence="1 2">D7T301</strain>
    </source>
</reference>
<dbReference type="AlphaFoldDB" id="A0A1V4DK09"/>
<dbReference type="Proteomes" id="UP000189970">
    <property type="component" value="Unassembled WGS sequence"/>
</dbReference>
<dbReference type="InterPro" id="IPR018597">
    <property type="entry name" value="Phage_Tuc2009_YjcQ"/>
</dbReference>
<protein>
    <submittedName>
        <fullName evidence="1">Uncharacterized protein</fullName>
    </submittedName>
</protein>
<comment type="caution">
    <text evidence="1">The sequence shown here is derived from an EMBL/GenBank/DDBJ whole genome shotgun (WGS) entry which is preliminary data.</text>
</comment>
<sequence>MSGAMIYGNSVFLTEKGELFLQELIGNSKPIRMTSKNKYNQMKILLERIEDGDRNLLRPNYRVRENDHLDLLHNMIDEDLVKGISLKYASNKPHLYFSDNIRITEEGYEIMDNEYKEKDNSSMVFNIYDGDFKGAQIGGNNVQYNNYDNVKNELDEYLAKLSKEEQEEATQIVEVINSQELNKVGKLSKFTNFLETHPKLVELTGKMLVWGMTLNNK</sequence>
<name>A0A1V4DK09_9ENTE</name>
<dbReference type="EMBL" id="MVAB01000001">
    <property type="protein sequence ID" value="OPF88855.1"/>
    <property type="molecule type" value="Genomic_DNA"/>
</dbReference>
<accession>A0A1V4DK09</accession>
<dbReference type="Pfam" id="PF09639">
    <property type="entry name" value="YjcQ"/>
    <property type="match status" value="1"/>
</dbReference>
<organism evidence="1 2">
    <name type="scientific">Vagococcus martis</name>
    <dbReference type="NCBI Taxonomy" id="1768210"/>
    <lineage>
        <taxon>Bacteria</taxon>
        <taxon>Bacillati</taxon>
        <taxon>Bacillota</taxon>
        <taxon>Bacilli</taxon>
        <taxon>Lactobacillales</taxon>
        <taxon>Enterococcaceae</taxon>
        <taxon>Vagococcus</taxon>
    </lineage>
</organism>
<dbReference type="Gene3D" id="1.10.10.10">
    <property type="entry name" value="Winged helix-like DNA-binding domain superfamily/Winged helix DNA-binding domain"/>
    <property type="match status" value="1"/>
</dbReference>